<dbReference type="Pfam" id="PF08100">
    <property type="entry name" value="Dimerisation"/>
    <property type="match status" value="1"/>
</dbReference>
<evidence type="ECO:0000259" key="4">
    <source>
        <dbReference type="Pfam" id="PF00891"/>
    </source>
</evidence>
<name>M2PAV7_CERS8</name>
<gene>
    <name evidence="6" type="ORF">CERSUDRAFT_118699</name>
</gene>
<organism evidence="6 7">
    <name type="scientific">Ceriporiopsis subvermispora (strain B)</name>
    <name type="common">White-rot fungus</name>
    <name type="synonym">Gelatoporia subvermispora</name>
    <dbReference type="NCBI Taxonomy" id="914234"/>
    <lineage>
        <taxon>Eukaryota</taxon>
        <taxon>Fungi</taxon>
        <taxon>Dikarya</taxon>
        <taxon>Basidiomycota</taxon>
        <taxon>Agaricomycotina</taxon>
        <taxon>Agaricomycetes</taxon>
        <taxon>Polyporales</taxon>
        <taxon>Gelatoporiaceae</taxon>
        <taxon>Gelatoporia</taxon>
    </lineage>
</organism>
<dbReference type="InterPro" id="IPR029063">
    <property type="entry name" value="SAM-dependent_MTases_sf"/>
</dbReference>
<protein>
    <submittedName>
        <fullName evidence="6">Uncharacterized protein</fullName>
    </submittedName>
</protein>
<keyword evidence="1" id="KW-0489">Methyltransferase</keyword>
<keyword evidence="7" id="KW-1185">Reference proteome</keyword>
<dbReference type="InterPro" id="IPR001077">
    <property type="entry name" value="COMT_C"/>
</dbReference>
<dbReference type="PANTHER" id="PTHR43712">
    <property type="entry name" value="PUTATIVE (AFU_ORTHOLOGUE AFUA_4G14580)-RELATED"/>
    <property type="match status" value="1"/>
</dbReference>
<evidence type="ECO:0000256" key="2">
    <source>
        <dbReference type="ARBA" id="ARBA00022679"/>
    </source>
</evidence>
<dbReference type="InterPro" id="IPR036390">
    <property type="entry name" value="WH_DNA-bd_sf"/>
</dbReference>
<dbReference type="AlphaFoldDB" id="M2PAV7"/>
<evidence type="ECO:0000256" key="3">
    <source>
        <dbReference type="ARBA" id="ARBA00022691"/>
    </source>
</evidence>
<evidence type="ECO:0000259" key="5">
    <source>
        <dbReference type="Pfam" id="PF08100"/>
    </source>
</evidence>
<keyword evidence="3" id="KW-0949">S-adenosyl-L-methionine</keyword>
<dbReference type="EMBL" id="KB445810">
    <property type="protein sequence ID" value="EMD32674.1"/>
    <property type="molecule type" value="Genomic_DNA"/>
</dbReference>
<dbReference type="Gene3D" id="3.40.50.150">
    <property type="entry name" value="Vaccinia Virus protein VP39"/>
    <property type="match status" value="1"/>
</dbReference>
<feature type="domain" description="O-methyltransferase C-terminal" evidence="4">
    <location>
        <begin position="233"/>
        <end position="426"/>
    </location>
</feature>
<dbReference type="SUPFAM" id="SSF46785">
    <property type="entry name" value="Winged helix' DNA-binding domain"/>
    <property type="match status" value="1"/>
</dbReference>
<dbReference type="GO" id="GO:0008171">
    <property type="term" value="F:O-methyltransferase activity"/>
    <property type="evidence" value="ECO:0007669"/>
    <property type="project" value="InterPro"/>
</dbReference>
<dbReference type="SUPFAM" id="SSF53335">
    <property type="entry name" value="S-adenosyl-L-methionine-dependent methyltransferases"/>
    <property type="match status" value="1"/>
</dbReference>
<dbReference type="InterPro" id="IPR016461">
    <property type="entry name" value="COMT-like"/>
</dbReference>
<reference evidence="6 7" key="1">
    <citation type="journal article" date="2012" name="Proc. Natl. Acad. Sci. U.S.A.">
        <title>Comparative genomics of Ceriporiopsis subvermispora and Phanerochaete chrysosporium provide insight into selective ligninolysis.</title>
        <authorList>
            <person name="Fernandez-Fueyo E."/>
            <person name="Ruiz-Duenas F.J."/>
            <person name="Ferreira P."/>
            <person name="Floudas D."/>
            <person name="Hibbett D.S."/>
            <person name="Canessa P."/>
            <person name="Larrondo L.F."/>
            <person name="James T.Y."/>
            <person name="Seelenfreund D."/>
            <person name="Lobos S."/>
            <person name="Polanco R."/>
            <person name="Tello M."/>
            <person name="Honda Y."/>
            <person name="Watanabe T."/>
            <person name="Watanabe T."/>
            <person name="Ryu J.S."/>
            <person name="Kubicek C.P."/>
            <person name="Schmoll M."/>
            <person name="Gaskell J."/>
            <person name="Hammel K.E."/>
            <person name="St John F.J."/>
            <person name="Vanden Wymelenberg A."/>
            <person name="Sabat G."/>
            <person name="Splinter BonDurant S."/>
            <person name="Syed K."/>
            <person name="Yadav J.S."/>
            <person name="Doddapaneni H."/>
            <person name="Subramanian V."/>
            <person name="Lavin J.L."/>
            <person name="Oguiza J.A."/>
            <person name="Perez G."/>
            <person name="Pisabarro A.G."/>
            <person name="Ramirez L."/>
            <person name="Santoyo F."/>
            <person name="Master E."/>
            <person name="Coutinho P.M."/>
            <person name="Henrissat B."/>
            <person name="Lombard V."/>
            <person name="Magnuson J.K."/>
            <person name="Kuees U."/>
            <person name="Hori C."/>
            <person name="Igarashi K."/>
            <person name="Samejima M."/>
            <person name="Held B.W."/>
            <person name="Barry K.W."/>
            <person name="LaButti K.M."/>
            <person name="Lapidus A."/>
            <person name="Lindquist E.A."/>
            <person name="Lucas S.M."/>
            <person name="Riley R."/>
            <person name="Salamov A.A."/>
            <person name="Hoffmeister D."/>
            <person name="Schwenk D."/>
            <person name="Hadar Y."/>
            <person name="Yarden O."/>
            <person name="de Vries R.P."/>
            <person name="Wiebenga A."/>
            <person name="Stenlid J."/>
            <person name="Eastwood D."/>
            <person name="Grigoriev I.V."/>
            <person name="Berka R.M."/>
            <person name="Blanchette R.A."/>
            <person name="Kersten P."/>
            <person name="Martinez A.T."/>
            <person name="Vicuna R."/>
            <person name="Cullen D."/>
        </authorList>
    </citation>
    <scope>NUCLEOTIDE SEQUENCE [LARGE SCALE GENOMIC DNA]</scope>
    <source>
        <strain evidence="6 7">B</strain>
    </source>
</reference>
<dbReference type="PROSITE" id="PS51683">
    <property type="entry name" value="SAM_OMT_II"/>
    <property type="match status" value="1"/>
</dbReference>
<accession>M2PAV7</accession>
<evidence type="ECO:0000313" key="7">
    <source>
        <dbReference type="Proteomes" id="UP000016930"/>
    </source>
</evidence>
<dbReference type="InterPro" id="IPR012967">
    <property type="entry name" value="COMT_dimerisation"/>
</dbReference>
<proteinExistence type="predicted"/>
<dbReference type="OrthoDB" id="1606438at2759"/>
<dbReference type="STRING" id="914234.M2PAV7"/>
<dbReference type="Pfam" id="PF00891">
    <property type="entry name" value="Methyltransf_2"/>
    <property type="match status" value="1"/>
</dbReference>
<dbReference type="Gene3D" id="1.10.10.10">
    <property type="entry name" value="Winged helix-like DNA-binding domain superfamily/Winged helix DNA-binding domain"/>
    <property type="match status" value="1"/>
</dbReference>
<dbReference type="GO" id="GO:0032259">
    <property type="term" value="P:methylation"/>
    <property type="evidence" value="ECO:0007669"/>
    <property type="project" value="UniProtKB-KW"/>
</dbReference>
<dbReference type="InterPro" id="IPR036388">
    <property type="entry name" value="WH-like_DNA-bd_sf"/>
</dbReference>
<sequence length="447" mass="49899">MSIQERVQSLRALVRLLTEASEVVIKEWEDEERCSPGDFDDIKDAYIPSPALFDARRTVVGACGMCLDLVQDPRCRLMEVGVYYYVSRAMRIVCEAHIADILANAGPEGISVEVISRKIGIDGQKLTRILRCLCSIHIFIEVQPKRFANSHTSQFLRNDDLRCWILTHGLDIYTASDKLPAVLFNPDKTRSTSPNDSAFHEAFGADFWTYMEQGEEQSDGTVKPRPALDIFARAMVGGGRVAAPPLYVDYPWSKLGAATVVDVGGGVGGLSLDLAKRYHSLKFVVEDRSAVIEKASAVWQTELLDAVKNNRVRLLAHDFFAEQPIKGAEVYTMRYILHDWPDAECITILSQLRKAMGPNSRILSIDTMLNTTLGSPLLRSAPPPLPANYGIEHQLTHSRDLNMLTLFNGMERTPEDMCMLAEKAGLKVVKVWECRSSLAITEMRLPL</sequence>
<dbReference type="PANTHER" id="PTHR43712:SF2">
    <property type="entry name" value="O-METHYLTRANSFERASE CICE"/>
    <property type="match status" value="1"/>
</dbReference>
<evidence type="ECO:0000313" key="6">
    <source>
        <dbReference type="EMBL" id="EMD32674.1"/>
    </source>
</evidence>
<keyword evidence="2" id="KW-0808">Transferase</keyword>
<feature type="domain" description="O-methyltransferase dimerisation" evidence="5">
    <location>
        <begin position="83"/>
        <end position="156"/>
    </location>
</feature>
<dbReference type="Proteomes" id="UP000016930">
    <property type="component" value="Unassembled WGS sequence"/>
</dbReference>
<dbReference type="HOGENOM" id="CLU_005533_0_1_1"/>
<dbReference type="GO" id="GO:0046983">
    <property type="term" value="F:protein dimerization activity"/>
    <property type="evidence" value="ECO:0007669"/>
    <property type="project" value="InterPro"/>
</dbReference>
<evidence type="ECO:0000256" key="1">
    <source>
        <dbReference type="ARBA" id="ARBA00022603"/>
    </source>
</evidence>